<dbReference type="PANTHER" id="PTHR43806">
    <property type="entry name" value="PEPTIDASE S8"/>
    <property type="match status" value="1"/>
</dbReference>
<dbReference type="AlphaFoldDB" id="C1MSX0"/>
<gene>
    <name evidence="7" type="ORF">MICPUCDRAFT_8378</name>
</gene>
<name>C1MSX0_MICPC</name>
<dbReference type="PROSITE" id="PS00137">
    <property type="entry name" value="SUBTILASE_HIS"/>
    <property type="match status" value="1"/>
</dbReference>
<evidence type="ECO:0000313" key="8">
    <source>
        <dbReference type="Proteomes" id="UP000001876"/>
    </source>
</evidence>
<dbReference type="SUPFAM" id="SSF52743">
    <property type="entry name" value="Subtilisin-like"/>
    <property type="match status" value="1"/>
</dbReference>
<dbReference type="GO" id="GO:0004252">
    <property type="term" value="F:serine-type endopeptidase activity"/>
    <property type="evidence" value="ECO:0007669"/>
    <property type="project" value="InterPro"/>
</dbReference>
<proteinExistence type="inferred from homology"/>
<evidence type="ECO:0000256" key="1">
    <source>
        <dbReference type="ARBA" id="ARBA00011073"/>
    </source>
</evidence>
<dbReference type="KEGG" id="mpp:MICPUCDRAFT_8378"/>
<evidence type="ECO:0000256" key="5">
    <source>
        <dbReference type="PROSITE-ProRule" id="PRU01240"/>
    </source>
</evidence>
<dbReference type="InterPro" id="IPR036852">
    <property type="entry name" value="Peptidase_S8/S53_dom_sf"/>
</dbReference>
<evidence type="ECO:0000259" key="6">
    <source>
        <dbReference type="Pfam" id="PF00082"/>
    </source>
</evidence>
<dbReference type="RefSeq" id="XP_003058755.1">
    <property type="nucleotide sequence ID" value="XM_003058709.1"/>
</dbReference>
<feature type="non-terminal residue" evidence="7">
    <location>
        <position position="154"/>
    </location>
</feature>
<reference evidence="7 8" key="1">
    <citation type="journal article" date="2009" name="Science">
        <title>Green evolution and dynamic adaptations revealed by genomes of the marine picoeukaryotes Micromonas.</title>
        <authorList>
            <person name="Worden A.Z."/>
            <person name="Lee J.H."/>
            <person name="Mock T."/>
            <person name="Rouze P."/>
            <person name="Simmons M.P."/>
            <person name="Aerts A.L."/>
            <person name="Allen A.E."/>
            <person name="Cuvelier M.L."/>
            <person name="Derelle E."/>
            <person name="Everett M.V."/>
            <person name="Foulon E."/>
            <person name="Grimwood J."/>
            <person name="Gundlach H."/>
            <person name="Henrissat B."/>
            <person name="Napoli C."/>
            <person name="McDonald S.M."/>
            <person name="Parker M.S."/>
            <person name="Rombauts S."/>
            <person name="Salamov A."/>
            <person name="Von Dassow P."/>
            <person name="Badger J.H."/>
            <person name="Coutinho P.M."/>
            <person name="Demir E."/>
            <person name="Dubchak I."/>
            <person name="Gentemann C."/>
            <person name="Eikrem W."/>
            <person name="Gready J.E."/>
            <person name="John U."/>
            <person name="Lanier W."/>
            <person name="Lindquist E.A."/>
            <person name="Lucas S."/>
            <person name="Mayer K.F."/>
            <person name="Moreau H."/>
            <person name="Not F."/>
            <person name="Otillar R."/>
            <person name="Panaud O."/>
            <person name="Pangilinan J."/>
            <person name="Paulsen I."/>
            <person name="Piegu B."/>
            <person name="Poliakov A."/>
            <person name="Robbens S."/>
            <person name="Schmutz J."/>
            <person name="Toulza E."/>
            <person name="Wyss T."/>
            <person name="Zelensky A."/>
            <person name="Zhou K."/>
            <person name="Armbrust E.V."/>
            <person name="Bhattacharya D."/>
            <person name="Goodenough U.W."/>
            <person name="Van de Peer Y."/>
            <person name="Grigoriev I.V."/>
        </authorList>
    </citation>
    <scope>NUCLEOTIDE SEQUENCE [LARGE SCALE GENOMIC DNA]</scope>
    <source>
        <strain evidence="7 8">CCMP1545</strain>
    </source>
</reference>
<feature type="non-terminal residue" evidence="7">
    <location>
        <position position="1"/>
    </location>
</feature>
<keyword evidence="3" id="KW-0378">Hydrolase</keyword>
<organism evidence="8">
    <name type="scientific">Micromonas pusilla (strain CCMP1545)</name>
    <name type="common">Picoplanktonic green alga</name>
    <dbReference type="NCBI Taxonomy" id="564608"/>
    <lineage>
        <taxon>Eukaryota</taxon>
        <taxon>Viridiplantae</taxon>
        <taxon>Chlorophyta</taxon>
        <taxon>Mamiellophyceae</taxon>
        <taxon>Mamiellales</taxon>
        <taxon>Mamiellaceae</taxon>
        <taxon>Micromonas</taxon>
    </lineage>
</organism>
<evidence type="ECO:0000256" key="4">
    <source>
        <dbReference type="ARBA" id="ARBA00022825"/>
    </source>
</evidence>
<dbReference type="InterPro" id="IPR022398">
    <property type="entry name" value="Peptidase_S8_His-AS"/>
</dbReference>
<evidence type="ECO:0000313" key="7">
    <source>
        <dbReference type="EMBL" id="EEH57210.1"/>
    </source>
</evidence>
<comment type="similarity">
    <text evidence="1 5">Belongs to the peptidase S8 family.</text>
</comment>
<dbReference type="GO" id="GO:0006508">
    <property type="term" value="P:proteolysis"/>
    <property type="evidence" value="ECO:0007669"/>
    <property type="project" value="UniProtKB-KW"/>
</dbReference>
<protein>
    <submittedName>
        <fullName evidence="7">Predicted protein</fullName>
    </submittedName>
</protein>
<keyword evidence="8" id="KW-1185">Reference proteome</keyword>
<dbReference type="InterPro" id="IPR050131">
    <property type="entry name" value="Peptidase_S8_subtilisin-like"/>
</dbReference>
<accession>C1MSX0</accession>
<sequence>HGTHVASVATGFGLGVARCATTHPVRVFNADGRGTTARVLDGLRWVADRVKNGTSGGALRPAVALLSIGGTRSSVLNAAVDALSDASDVVVVVAAGNQGEDACAHSPASSRRAIAVGAVDATDRRLGFSNYGPCVDVFAPGTDVRGAVSASVSA</sequence>
<dbReference type="Pfam" id="PF00082">
    <property type="entry name" value="Peptidase_S8"/>
    <property type="match status" value="1"/>
</dbReference>
<evidence type="ECO:0000256" key="3">
    <source>
        <dbReference type="ARBA" id="ARBA00022801"/>
    </source>
</evidence>
<dbReference type="OrthoDB" id="640735at2759"/>
<dbReference type="eggNOG" id="KOG1153">
    <property type="taxonomic scope" value="Eukaryota"/>
</dbReference>
<dbReference type="GO" id="GO:0005615">
    <property type="term" value="C:extracellular space"/>
    <property type="evidence" value="ECO:0007669"/>
    <property type="project" value="TreeGrafter"/>
</dbReference>
<keyword evidence="2" id="KW-0645">Protease</keyword>
<dbReference type="PANTHER" id="PTHR43806:SF11">
    <property type="entry name" value="CEREVISIN-RELATED"/>
    <property type="match status" value="1"/>
</dbReference>
<keyword evidence="4" id="KW-0720">Serine protease</keyword>
<feature type="domain" description="Peptidase S8/S53" evidence="6">
    <location>
        <begin position="1"/>
        <end position="143"/>
    </location>
</feature>
<comment type="caution">
    <text evidence="5">Lacks conserved residue(s) required for the propagation of feature annotation.</text>
</comment>
<evidence type="ECO:0000256" key="2">
    <source>
        <dbReference type="ARBA" id="ARBA00022670"/>
    </source>
</evidence>
<dbReference type="EMBL" id="GG663739">
    <property type="protein sequence ID" value="EEH57210.1"/>
    <property type="molecule type" value="Genomic_DNA"/>
</dbReference>
<dbReference type="InterPro" id="IPR000209">
    <property type="entry name" value="Peptidase_S8/S53_dom"/>
</dbReference>
<dbReference type="Gene3D" id="3.40.50.200">
    <property type="entry name" value="Peptidase S8/S53 domain"/>
    <property type="match status" value="1"/>
</dbReference>
<dbReference type="Proteomes" id="UP000001876">
    <property type="component" value="Unassembled WGS sequence"/>
</dbReference>
<dbReference type="PROSITE" id="PS51892">
    <property type="entry name" value="SUBTILASE"/>
    <property type="match status" value="1"/>
</dbReference>
<dbReference type="GeneID" id="9683790"/>